<comment type="caution">
    <text evidence="1">The sequence shown here is derived from an EMBL/GenBank/DDBJ whole genome shotgun (WGS) entry which is preliminary data.</text>
</comment>
<proteinExistence type="predicted"/>
<name>A0A8H7TNV0_BIOOC</name>
<sequence>MASLRFHDPGWHGDLKTPVVDGKYMDPKSGEIKAIEDDVTEDGHPGYYGGPPAVDIIVKSIHEDTIGCTYRAARPFPMEALLSAIMKIVKEKQLELDSVMATSYAIRVNLASKLTEDEFRKIGGRMMNAIYDEKE</sequence>
<evidence type="ECO:0000313" key="2">
    <source>
        <dbReference type="Proteomes" id="UP000616885"/>
    </source>
</evidence>
<dbReference type="Proteomes" id="UP000616885">
    <property type="component" value="Unassembled WGS sequence"/>
</dbReference>
<protein>
    <submittedName>
        <fullName evidence="1">Uncharacterized protein</fullName>
    </submittedName>
</protein>
<reference evidence="1" key="1">
    <citation type="submission" date="2020-10" db="EMBL/GenBank/DDBJ databases">
        <title>High-Quality Genome Resource of Clonostachys rosea strain S41 by Oxford Nanopore Long-Read Sequencing.</title>
        <authorList>
            <person name="Wang H."/>
        </authorList>
    </citation>
    <scope>NUCLEOTIDE SEQUENCE</scope>
    <source>
        <strain evidence="1">S41</strain>
    </source>
</reference>
<evidence type="ECO:0000313" key="1">
    <source>
        <dbReference type="EMBL" id="KAF9751374.1"/>
    </source>
</evidence>
<dbReference type="AlphaFoldDB" id="A0A8H7TNV0"/>
<accession>A0A8H7TNV0</accession>
<dbReference type="EMBL" id="JADCTT010000005">
    <property type="protein sequence ID" value="KAF9751374.1"/>
    <property type="molecule type" value="Genomic_DNA"/>
</dbReference>
<gene>
    <name evidence="1" type="ORF">IM811_013168</name>
</gene>
<organism evidence="1 2">
    <name type="scientific">Bionectria ochroleuca</name>
    <name type="common">Gliocladium roseum</name>
    <dbReference type="NCBI Taxonomy" id="29856"/>
    <lineage>
        <taxon>Eukaryota</taxon>
        <taxon>Fungi</taxon>
        <taxon>Dikarya</taxon>
        <taxon>Ascomycota</taxon>
        <taxon>Pezizomycotina</taxon>
        <taxon>Sordariomycetes</taxon>
        <taxon>Hypocreomycetidae</taxon>
        <taxon>Hypocreales</taxon>
        <taxon>Bionectriaceae</taxon>
        <taxon>Clonostachys</taxon>
    </lineage>
</organism>